<keyword evidence="5" id="KW-1185">Reference proteome</keyword>
<dbReference type="InterPro" id="IPR010483">
    <property type="entry name" value="Alpha_2_MRAP_C"/>
</dbReference>
<name>A0A834NNF6_VESGE</name>
<evidence type="ECO:0000256" key="1">
    <source>
        <dbReference type="SAM" id="Phobius"/>
    </source>
</evidence>
<dbReference type="GO" id="GO:0016192">
    <property type="term" value="P:vesicle-mediated transport"/>
    <property type="evidence" value="ECO:0007669"/>
    <property type="project" value="InterPro"/>
</dbReference>
<evidence type="ECO:0000313" key="4">
    <source>
        <dbReference type="EMBL" id="KAF7414603.1"/>
    </source>
</evidence>
<protein>
    <submittedName>
        <fullName evidence="4">Uncharacterized protein</fullName>
    </submittedName>
</protein>
<feature type="transmembrane region" description="Helical" evidence="1">
    <location>
        <begin position="123"/>
        <end position="144"/>
    </location>
</feature>
<dbReference type="InterPro" id="IPR009066">
    <property type="entry name" value="MG_RAP_rcpt_1"/>
</dbReference>
<dbReference type="InterPro" id="IPR036744">
    <property type="entry name" value="RAP_sf"/>
</dbReference>
<dbReference type="GO" id="GO:0048019">
    <property type="term" value="F:receptor antagonist activity"/>
    <property type="evidence" value="ECO:0007669"/>
    <property type="project" value="InterPro"/>
</dbReference>
<feature type="transmembrane region" description="Helical" evidence="1">
    <location>
        <begin position="7"/>
        <end position="31"/>
    </location>
</feature>
<dbReference type="PANTHER" id="PTHR16560:SF2">
    <property type="entry name" value="ALPHA-2-MACROGLOBULIN RECEPTOR-ASSOCIATED PROTEIN"/>
    <property type="match status" value="1"/>
</dbReference>
<keyword evidence="1" id="KW-0812">Transmembrane</keyword>
<keyword evidence="1" id="KW-0472">Membrane</keyword>
<evidence type="ECO:0000313" key="5">
    <source>
        <dbReference type="Proteomes" id="UP000617340"/>
    </source>
</evidence>
<feature type="transmembrane region" description="Helical" evidence="1">
    <location>
        <begin position="56"/>
        <end position="83"/>
    </location>
</feature>
<feature type="domain" description="Alpha-2-macroglobulin receptor-associated protein" evidence="2">
    <location>
        <begin position="143"/>
        <end position="252"/>
    </location>
</feature>
<dbReference type="GO" id="GO:0005783">
    <property type="term" value="C:endoplasmic reticulum"/>
    <property type="evidence" value="ECO:0007669"/>
    <property type="project" value="InterPro"/>
</dbReference>
<dbReference type="InterPro" id="IPR038003">
    <property type="entry name" value="A2-macroglobuin_RAP"/>
</dbReference>
<evidence type="ECO:0000259" key="3">
    <source>
        <dbReference type="Pfam" id="PF06401"/>
    </source>
</evidence>
<dbReference type="GO" id="GO:0048259">
    <property type="term" value="P:regulation of receptor-mediated endocytosis"/>
    <property type="evidence" value="ECO:0007669"/>
    <property type="project" value="TreeGrafter"/>
</dbReference>
<evidence type="ECO:0000259" key="2">
    <source>
        <dbReference type="Pfam" id="PF06400"/>
    </source>
</evidence>
<dbReference type="Gene3D" id="1.20.81.10">
    <property type="entry name" value="RAP domain"/>
    <property type="match status" value="3"/>
</dbReference>
<keyword evidence="1" id="KW-1133">Transmembrane helix</keyword>
<dbReference type="SMART" id="SM01398">
    <property type="entry name" value="Cornichon"/>
    <property type="match status" value="1"/>
</dbReference>
<dbReference type="PANTHER" id="PTHR16560">
    <property type="entry name" value="ALPHA-2-MACROGLOBULIN RECEPTOR-ASSOCIATED PROTEIN"/>
    <property type="match status" value="1"/>
</dbReference>
<dbReference type="GO" id="GO:0050750">
    <property type="term" value="F:low-density lipoprotein particle receptor binding"/>
    <property type="evidence" value="ECO:0007669"/>
    <property type="project" value="InterPro"/>
</dbReference>
<reference evidence="4" key="1">
    <citation type="journal article" date="2020" name="G3 (Bethesda)">
        <title>High-Quality Assemblies for Three Invasive Social Wasps from the &lt;i&gt;Vespula&lt;/i&gt; Genus.</title>
        <authorList>
            <person name="Harrop T.W.R."/>
            <person name="Guhlin J."/>
            <person name="McLaughlin G.M."/>
            <person name="Permina E."/>
            <person name="Stockwell P."/>
            <person name="Gilligan J."/>
            <person name="Le Lec M.F."/>
            <person name="Gruber M.A.M."/>
            <person name="Quinn O."/>
            <person name="Lovegrove M."/>
            <person name="Duncan E.J."/>
            <person name="Remnant E.J."/>
            <person name="Van Eeckhoven J."/>
            <person name="Graham B."/>
            <person name="Knapp R.A."/>
            <person name="Langford K.W."/>
            <person name="Kronenberg Z."/>
            <person name="Press M.O."/>
            <person name="Eacker S.M."/>
            <person name="Wilson-Rankin E.E."/>
            <person name="Purcell J."/>
            <person name="Lester P.J."/>
            <person name="Dearden P.K."/>
        </authorList>
    </citation>
    <scope>NUCLEOTIDE SEQUENCE</scope>
    <source>
        <strain evidence="4">Linc-1</strain>
    </source>
</reference>
<dbReference type="Pfam" id="PF06401">
    <property type="entry name" value="Alpha-2-MRAP_C"/>
    <property type="match status" value="1"/>
</dbReference>
<dbReference type="CDD" id="cd14808">
    <property type="entry name" value="RAP_D3"/>
    <property type="match status" value="1"/>
</dbReference>
<comment type="caution">
    <text evidence="4">The sequence shown here is derived from an EMBL/GenBank/DDBJ whole genome shotgun (WGS) entry which is preliminary data.</text>
</comment>
<dbReference type="Pfam" id="PF06400">
    <property type="entry name" value="Alpha-2-MRAP_N"/>
    <property type="match status" value="1"/>
</dbReference>
<proteinExistence type="predicted"/>
<dbReference type="InterPro" id="IPR003377">
    <property type="entry name" value="Cornichon"/>
</dbReference>
<dbReference type="GO" id="GO:0008201">
    <property type="term" value="F:heparin binding"/>
    <property type="evidence" value="ECO:0007669"/>
    <property type="project" value="InterPro"/>
</dbReference>
<feature type="domain" description="Alpha-2-macroglobulin RAP C-terminal" evidence="3">
    <location>
        <begin position="272"/>
        <end position="486"/>
    </location>
</feature>
<dbReference type="EMBL" id="JACSDZ010000002">
    <property type="protein sequence ID" value="KAF7414603.1"/>
    <property type="molecule type" value="Genomic_DNA"/>
</dbReference>
<sequence>MAFSLAAFSYIVALSIDAFLIFFVIFHVIAFDELQSGQKNPIDQCNSLNPLVIPEYVLHILINFLFLISGQWFSLCFNIPLIAYHVWRYSNRPVMTGPGLYDPTSILNAHDLAMYQREGWVKLTFYLLSFFYYLYGMISSLIPLNKYSAEANNPKVEDILEYPISLRELDKPFRMSKLNILWVKARNRLTDPKLQSLFSDLKIHDKEELAFKHYKSEEKDSDGLEEARLRKKLIGIMSTYDLLEHFTDTEDPMLLKRYKALNDGSNYVAKDVFKDSKLNKLWAKAELAGFTYEELNTLKEEFQHHQEKVDEYMSLLKDIEAGDSEVHENSLFEKPDSWNVLEEEEQLSNNNLPGKKLDYLGKANLLREKHLELRNGYDRLDRLTAKGPNHKEFIEPKVQGLWRIALEAKFPPNELASLKEELLHYESRLLKLRHLHTEAALEAARKGKSYDLDNSTSQQHIKKHARTVQKLHMDLEAKIMQKHTEL</sequence>
<dbReference type="InterPro" id="IPR037999">
    <property type="entry name" value="RAP_D3"/>
</dbReference>
<dbReference type="Pfam" id="PF03311">
    <property type="entry name" value="Cornichon"/>
    <property type="match status" value="1"/>
</dbReference>
<gene>
    <name evidence="4" type="ORF">HZH68_003092</name>
</gene>
<organism evidence="4 5">
    <name type="scientific">Vespula germanica</name>
    <name type="common">German yellow jacket</name>
    <name type="synonym">Paravespula germanica</name>
    <dbReference type="NCBI Taxonomy" id="30212"/>
    <lineage>
        <taxon>Eukaryota</taxon>
        <taxon>Metazoa</taxon>
        <taxon>Ecdysozoa</taxon>
        <taxon>Arthropoda</taxon>
        <taxon>Hexapoda</taxon>
        <taxon>Insecta</taxon>
        <taxon>Pterygota</taxon>
        <taxon>Neoptera</taxon>
        <taxon>Endopterygota</taxon>
        <taxon>Hymenoptera</taxon>
        <taxon>Apocrita</taxon>
        <taxon>Aculeata</taxon>
        <taxon>Vespoidea</taxon>
        <taxon>Vespidae</taxon>
        <taxon>Vespinae</taxon>
        <taxon>Vespula</taxon>
    </lineage>
</organism>
<dbReference type="Proteomes" id="UP000617340">
    <property type="component" value="Unassembled WGS sequence"/>
</dbReference>
<accession>A0A834NNF6</accession>
<dbReference type="AlphaFoldDB" id="A0A834NNF6"/>
<dbReference type="SUPFAM" id="SSF47045">
    <property type="entry name" value="RAP domain-like"/>
    <property type="match status" value="3"/>
</dbReference>